<reference evidence="2 3" key="1">
    <citation type="submission" date="2018-01" db="EMBL/GenBank/DDBJ databases">
        <title>Arthrobacter sp. nov., from glaciers in China.</title>
        <authorList>
            <person name="Liu Q."/>
            <person name="Xin Y.-H."/>
        </authorList>
    </citation>
    <scope>NUCLEOTIDE SEQUENCE [LARGE SCALE GENOMIC DNA]</scope>
    <source>
        <strain evidence="2 3">HLT2-12-2</strain>
    </source>
</reference>
<gene>
    <name evidence="2" type="ORF">CVS27_16765</name>
</gene>
<dbReference type="Proteomes" id="UP000237061">
    <property type="component" value="Unassembled WGS sequence"/>
</dbReference>
<keyword evidence="3" id="KW-1185">Reference proteome</keyword>
<feature type="domain" description="DUF6924" evidence="1">
    <location>
        <begin position="10"/>
        <end position="136"/>
    </location>
</feature>
<organism evidence="2 3">
    <name type="scientific">Arthrobacter glacialis</name>
    <dbReference type="NCBI Taxonomy" id="1664"/>
    <lineage>
        <taxon>Bacteria</taxon>
        <taxon>Bacillati</taxon>
        <taxon>Actinomycetota</taxon>
        <taxon>Actinomycetes</taxon>
        <taxon>Micrococcales</taxon>
        <taxon>Micrococcaceae</taxon>
        <taxon>Arthrobacter</taxon>
    </lineage>
</organism>
<dbReference type="AlphaFoldDB" id="A0A2S3ZSA0"/>
<dbReference type="InterPro" id="IPR053832">
    <property type="entry name" value="DUF6924"/>
</dbReference>
<proteinExistence type="predicted"/>
<protein>
    <recommendedName>
        <fullName evidence="1">DUF6924 domain-containing protein</fullName>
    </recommendedName>
</protein>
<name>A0A2S3ZSA0_ARTGL</name>
<comment type="caution">
    <text evidence="2">The sequence shown here is derived from an EMBL/GenBank/DDBJ whole genome shotgun (WGS) entry which is preliminary data.</text>
</comment>
<dbReference type="EMBL" id="PPXC01000016">
    <property type="protein sequence ID" value="POH72146.1"/>
    <property type="molecule type" value="Genomic_DNA"/>
</dbReference>
<evidence type="ECO:0000313" key="2">
    <source>
        <dbReference type="EMBL" id="POH72146.1"/>
    </source>
</evidence>
<accession>A0A2S3ZSA0</accession>
<evidence type="ECO:0000313" key="3">
    <source>
        <dbReference type="Proteomes" id="UP000237061"/>
    </source>
</evidence>
<evidence type="ECO:0000259" key="1">
    <source>
        <dbReference type="Pfam" id="PF21962"/>
    </source>
</evidence>
<sequence>MPILPSTENSLLVRTAFSDAKAWAGALAAVQTENEDGFRAYVEVIDDISWENADWEQVRRAALATDEQAAVLFIADSPALEPDYPVMVVDLSDLSHEPFRCVASELWGVDNNLNIANMDWEEFADMAEDDGVFRGFA</sequence>
<dbReference type="Pfam" id="PF21962">
    <property type="entry name" value="DUF6924"/>
    <property type="match status" value="1"/>
</dbReference>